<evidence type="ECO:0000313" key="2">
    <source>
        <dbReference type="Proteomes" id="UP001162741"/>
    </source>
</evidence>
<reference evidence="1" key="1">
    <citation type="submission" date="2022-10" db="EMBL/GenBank/DDBJ databases">
        <title>Chitinophaga sp. nov., isolated from soil.</title>
        <authorList>
            <person name="Jeon C.O."/>
        </authorList>
    </citation>
    <scope>NUCLEOTIDE SEQUENCE</scope>
    <source>
        <strain evidence="1">R8</strain>
    </source>
</reference>
<accession>A0ABY6J761</accession>
<keyword evidence="2" id="KW-1185">Reference proteome</keyword>
<gene>
    <name evidence="1" type="ORF">MKQ68_10375</name>
</gene>
<dbReference type="Proteomes" id="UP001162741">
    <property type="component" value="Chromosome"/>
</dbReference>
<sequence>MLTVNQIFETLKEMKSNEQNFWPQFNSPDVFLISARVNLFRNDRDQWAVIFEKLIFDHVVYNLVLELKCFGNCLKPGMPNYYRVSPVDDEDYDEVAIYEMVTGDERFLKVRRWRIPIILDRDAYFKAGIQLLDPEYILLHEALRLQSDRYGALFHATDKELHRQIPADMEKILVLDEWHHRDHREFKLVNRYESPDVCYGTVGTSLKEMNIALENAKAALLRGETERIVWQAVPLPANFPELDEAWWLFAEVLATGNPEAYKPSLPPNTHWRNWPSSGLNYIFRQLEFAIDIRHA</sequence>
<organism evidence="1 2">
    <name type="scientific">Chitinophaga horti</name>
    <dbReference type="NCBI Taxonomy" id="2920382"/>
    <lineage>
        <taxon>Bacteria</taxon>
        <taxon>Pseudomonadati</taxon>
        <taxon>Bacteroidota</taxon>
        <taxon>Chitinophagia</taxon>
        <taxon>Chitinophagales</taxon>
        <taxon>Chitinophagaceae</taxon>
        <taxon>Chitinophaga</taxon>
    </lineage>
</organism>
<proteinExistence type="predicted"/>
<dbReference type="EMBL" id="CP107006">
    <property type="protein sequence ID" value="UYQ95505.1"/>
    <property type="molecule type" value="Genomic_DNA"/>
</dbReference>
<dbReference type="RefSeq" id="WP_264283230.1">
    <property type="nucleotide sequence ID" value="NZ_CP107006.1"/>
</dbReference>
<protein>
    <submittedName>
        <fullName evidence="1">Uncharacterized protein</fullName>
    </submittedName>
</protein>
<evidence type="ECO:0000313" key="1">
    <source>
        <dbReference type="EMBL" id="UYQ95505.1"/>
    </source>
</evidence>
<dbReference type="Pfam" id="PF22535">
    <property type="entry name" value="DUF7003"/>
    <property type="match status" value="1"/>
</dbReference>
<name>A0ABY6J761_9BACT</name>
<dbReference type="InterPro" id="IPR054272">
    <property type="entry name" value="DUF7003"/>
</dbReference>